<dbReference type="PANTHER" id="PTHR20208">
    <property type="entry name" value="STRUCTURE-SPECIFIC ENDONUCLEASE SUBUNIT SLX1"/>
    <property type="match status" value="1"/>
</dbReference>
<dbReference type="HAMAP" id="MF_03100">
    <property type="entry name" value="Endonuc_su_Slx1"/>
    <property type="match status" value="1"/>
</dbReference>
<evidence type="ECO:0000313" key="12">
    <source>
        <dbReference type="EMBL" id="GAQ43838.1"/>
    </source>
</evidence>
<dbReference type="AlphaFoldDB" id="A0A117E1C8"/>
<evidence type="ECO:0000256" key="7">
    <source>
        <dbReference type="ARBA" id="ARBA00023204"/>
    </source>
</evidence>
<keyword evidence="8 9" id="KW-0539">Nucleus</keyword>
<keyword evidence="7 9" id="KW-0234">DNA repair</keyword>
<sequence length="424" mass="48283">MDDAEVDHTKPIPAYYCCYLLRSTKQRTSLYIGSTPHPARRLAQHNGDSKGGARKTAKDDKRPWEMVLLVEGFTSRVAALQFEWAWQNPKMSSQHPANRHQIDLETGEAAGTSGVQPSTETGKAKHRGRGSRRSLKAHLEDLHLFLRSTYFSKWPLRLRFFNRDVYQLWMTWCDRVDALLPDHVRTILDGDCPEDHLSWTDEPRVRSVEHIKVDYSHIYDYVEKSHFLLDDPSDLRCKICHEKVVPSEELAVVCPRASCYCISHLLCLSARFLEHAEEPEQLVPIDGKCPLCNQVIQWSTMMQELSLRIRGPSESRAILRKAKRGRAKAPDPIHETSAVDRVASAFENLGSRAACVESASVGVSDGLDVDHHDDASLDENWTESLDLDPNFDELLDRPKDHKMESSRVEIIIDDSDCEEMEELG</sequence>
<feature type="region of interest" description="Disordered" evidence="10">
    <location>
        <begin position="35"/>
        <end position="59"/>
    </location>
</feature>
<dbReference type="FunFam" id="3.40.1440.10:FF:000006">
    <property type="entry name" value="Structure-specific endonuclease subunit SLX1"/>
    <property type="match status" value="1"/>
</dbReference>
<reference evidence="13" key="1">
    <citation type="journal article" date="2016" name="Genome Announc.">
        <title>Draft genome sequence of Aspergillus niger strain An76.</title>
        <authorList>
            <person name="Gong W."/>
            <person name="Cheng Z."/>
            <person name="Zhang H."/>
            <person name="Liu L."/>
            <person name="Gao P."/>
            <person name="Wang L."/>
        </authorList>
    </citation>
    <scope>NUCLEOTIDE SEQUENCE [LARGE SCALE GENOMIC DNA]</scope>
    <source>
        <strain evidence="13">An76</strain>
    </source>
</reference>
<comment type="cofactor">
    <cofactor evidence="9">
        <name>a divalent metal cation</name>
        <dbReference type="ChEBI" id="CHEBI:60240"/>
    </cofactor>
</comment>
<evidence type="ECO:0000256" key="5">
    <source>
        <dbReference type="ARBA" id="ARBA00022801"/>
    </source>
</evidence>
<dbReference type="VEuPathDB" id="FungiDB:M747DRAFT_246446"/>
<accession>A0A117E1C8</accession>
<keyword evidence="5 9" id="KW-0378">Hydrolase</keyword>
<dbReference type="CDD" id="cd10455">
    <property type="entry name" value="GIY-YIG_SLX1"/>
    <property type="match status" value="1"/>
</dbReference>
<dbReference type="GO" id="GO:0008821">
    <property type="term" value="F:crossover junction DNA endonuclease activity"/>
    <property type="evidence" value="ECO:0007669"/>
    <property type="project" value="TreeGrafter"/>
</dbReference>
<dbReference type="InterPro" id="IPR035901">
    <property type="entry name" value="GIY-YIG_endonuc_sf"/>
</dbReference>
<feature type="domain" description="GIY-YIG" evidence="11">
    <location>
        <begin position="14"/>
        <end position="99"/>
    </location>
</feature>
<proteinExistence type="inferred from homology"/>
<evidence type="ECO:0000256" key="2">
    <source>
        <dbReference type="ARBA" id="ARBA00022759"/>
    </source>
</evidence>
<gene>
    <name evidence="12" type="ORF">ABL_06499</name>
</gene>
<dbReference type="GO" id="GO:0017108">
    <property type="term" value="F:5'-flap endonuclease activity"/>
    <property type="evidence" value="ECO:0007669"/>
    <property type="project" value="InterPro"/>
</dbReference>
<keyword evidence="4" id="KW-0479">Metal-binding</keyword>
<evidence type="ECO:0000256" key="3">
    <source>
        <dbReference type="ARBA" id="ARBA00022763"/>
    </source>
</evidence>
<dbReference type="GO" id="GO:0000724">
    <property type="term" value="P:double-strand break repair via homologous recombination"/>
    <property type="evidence" value="ECO:0007669"/>
    <property type="project" value="TreeGrafter"/>
</dbReference>
<feature type="region of interest" description="Disordered" evidence="10">
    <location>
        <begin position="109"/>
        <end position="132"/>
    </location>
</feature>
<dbReference type="PANTHER" id="PTHR20208:SF10">
    <property type="entry name" value="STRUCTURE-SPECIFIC ENDONUCLEASE SUBUNIT SLX1"/>
    <property type="match status" value="1"/>
</dbReference>
<dbReference type="GO" id="GO:0008270">
    <property type="term" value="F:zinc ion binding"/>
    <property type="evidence" value="ECO:0007669"/>
    <property type="project" value="UniProtKB-KW"/>
</dbReference>
<evidence type="ECO:0000256" key="6">
    <source>
        <dbReference type="ARBA" id="ARBA00023172"/>
    </source>
</evidence>
<dbReference type="OrthoDB" id="24645at2759"/>
<dbReference type="PaxDb" id="5061-CADANGAP00007973"/>
<keyword evidence="3 9" id="KW-0227">DNA damage</keyword>
<dbReference type="Proteomes" id="UP000068243">
    <property type="component" value="Unassembled WGS sequence"/>
</dbReference>
<keyword evidence="2 9" id="KW-0255">Endonuclease</keyword>
<dbReference type="Gene3D" id="3.40.1440.10">
    <property type="entry name" value="GIY-YIG endonuclease"/>
    <property type="match status" value="1"/>
</dbReference>
<keyword evidence="6 9" id="KW-0233">DNA recombination</keyword>
<dbReference type="SUPFAM" id="SSF82771">
    <property type="entry name" value="GIY-YIG endonuclease"/>
    <property type="match status" value="1"/>
</dbReference>
<comment type="subunit">
    <text evidence="9">Forms a heterodimer with SLX4.</text>
</comment>
<evidence type="ECO:0000256" key="1">
    <source>
        <dbReference type="ARBA" id="ARBA00022722"/>
    </source>
</evidence>
<dbReference type="OMA" id="HNRGCDF"/>
<comment type="subcellular location">
    <subcellularLocation>
        <location evidence="9">Nucleus</location>
    </subcellularLocation>
</comment>
<dbReference type="InterPro" id="IPR027520">
    <property type="entry name" value="Slx1"/>
</dbReference>
<dbReference type="PROSITE" id="PS50164">
    <property type="entry name" value="GIY_YIG"/>
    <property type="match status" value="1"/>
</dbReference>
<dbReference type="InterPro" id="IPR013083">
    <property type="entry name" value="Znf_RING/FYVE/PHD"/>
</dbReference>
<dbReference type="InterPro" id="IPR050381">
    <property type="entry name" value="SLX1_endonuclease"/>
</dbReference>
<evidence type="ECO:0000313" key="13">
    <source>
        <dbReference type="Proteomes" id="UP000068243"/>
    </source>
</evidence>
<name>A0A117E1C8_ASPNG</name>
<dbReference type="GO" id="GO:0033557">
    <property type="term" value="C:Slx1-Slx4 complex"/>
    <property type="evidence" value="ECO:0007669"/>
    <property type="project" value="UniProtKB-UniRule"/>
</dbReference>
<evidence type="ECO:0000256" key="10">
    <source>
        <dbReference type="SAM" id="MobiDB-lite"/>
    </source>
</evidence>
<keyword evidence="4" id="KW-0862">Zinc</keyword>
<keyword evidence="1 9" id="KW-0540">Nuclease</keyword>
<comment type="function">
    <text evidence="9">Catalytic subunit of the SLX1-SLX4 structure-specific endonuclease that resolves DNA secondary structures generated during DNA repair and recombination. Has endonuclease activity towards branched DNA substrates, introducing single-strand cuts in duplex DNA close to junctions with ss-DNA.</text>
</comment>
<dbReference type="VEuPathDB" id="FungiDB:ATCC64974_8480"/>
<dbReference type="Pfam" id="PF01541">
    <property type="entry name" value="GIY-YIG"/>
    <property type="match status" value="1"/>
</dbReference>
<keyword evidence="4" id="KW-0863">Zinc-finger</keyword>
<comment type="caution">
    <text evidence="9">Lacks conserved residue(s) required for the propagation of feature annotation.</text>
</comment>
<evidence type="ECO:0000256" key="9">
    <source>
        <dbReference type="HAMAP-Rule" id="MF_03100"/>
    </source>
</evidence>
<dbReference type="VEuPathDB" id="FungiDB:An09g05830"/>
<dbReference type="InterPro" id="IPR000305">
    <property type="entry name" value="GIY-YIG_endonuc"/>
</dbReference>
<evidence type="ECO:0000256" key="4">
    <source>
        <dbReference type="ARBA" id="ARBA00022771"/>
    </source>
</evidence>
<dbReference type="Gene3D" id="3.30.40.10">
    <property type="entry name" value="Zinc/RING finger domain, C3HC4 (zinc finger)"/>
    <property type="match status" value="1"/>
</dbReference>
<dbReference type="Pfam" id="PF21202">
    <property type="entry name" value="SLX1_C"/>
    <property type="match status" value="1"/>
</dbReference>
<dbReference type="InterPro" id="IPR048749">
    <property type="entry name" value="SLX1_C"/>
</dbReference>
<evidence type="ECO:0000256" key="8">
    <source>
        <dbReference type="ARBA" id="ARBA00023242"/>
    </source>
</evidence>
<dbReference type="VEuPathDB" id="FungiDB:ASPNIDRAFT2_1180879"/>
<comment type="similarity">
    <text evidence="9">Belongs to the SLX1 family.</text>
</comment>
<comment type="caution">
    <text evidence="12">The sequence shown here is derived from an EMBL/GenBank/DDBJ whole genome shotgun (WGS) entry which is preliminary data.</text>
</comment>
<protein>
    <submittedName>
        <fullName evidence="12">GIY-YIG catalytic domain containing protein</fullName>
    </submittedName>
</protein>
<organism evidence="12 13">
    <name type="scientific">Aspergillus niger</name>
    <dbReference type="NCBI Taxonomy" id="5061"/>
    <lineage>
        <taxon>Eukaryota</taxon>
        <taxon>Fungi</taxon>
        <taxon>Dikarya</taxon>
        <taxon>Ascomycota</taxon>
        <taxon>Pezizomycotina</taxon>
        <taxon>Eurotiomycetes</taxon>
        <taxon>Eurotiomycetidae</taxon>
        <taxon>Eurotiales</taxon>
        <taxon>Aspergillaceae</taxon>
        <taxon>Aspergillus</taxon>
        <taxon>Aspergillus subgen. Circumdati</taxon>
    </lineage>
</organism>
<evidence type="ECO:0000259" key="11">
    <source>
        <dbReference type="PROSITE" id="PS50164"/>
    </source>
</evidence>
<dbReference type="EMBL" id="BCMY01000010">
    <property type="protein sequence ID" value="GAQ43838.1"/>
    <property type="molecule type" value="Genomic_DNA"/>
</dbReference>